<dbReference type="InterPro" id="IPR020550">
    <property type="entry name" value="Inositol_monophosphatase_CS"/>
</dbReference>
<dbReference type="GO" id="GO:0008934">
    <property type="term" value="F:inositol monophosphate 1-phosphatase activity"/>
    <property type="evidence" value="ECO:0007669"/>
    <property type="project" value="TreeGrafter"/>
</dbReference>
<dbReference type="GO" id="GO:0006020">
    <property type="term" value="P:inositol metabolic process"/>
    <property type="evidence" value="ECO:0007669"/>
    <property type="project" value="TreeGrafter"/>
</dbReference>
<dbReference type="AlphaFoldDB" id="A0A9Y1BJB6"/>
<reference evidence="4" key="1">
    <citation type="journal article" date="2022" name="Nat. Microbiol.">
        <title>Unique mobile elements and scalable gene flow at the prokaryote-eukaryote boundary revealed by circularized Asgard archaea genomes.</title>
        <authorList>
            <person name="Wu F."/>
            <person name="Speth D.R."/>
            <person name="Philosof A."/>
            <person name="Cremiere A."/>
            <person name="Narayanan A."/>
            <person name="Barco R.A."/>
            <person name="Connon S.A."/>
            <person name="Amend J.P."/>
            <person name="Antoshechkin I.A."/>
            <person name="Orphan V.J."/>
        </authorList>
    </citation>
    <scope>NUCLEOTIDE SEQUENCE</scope>
    <source>
        <strain evidence="4">PM71</strain>
    </source>
</reference>
<feature type="binding site" evidence="3">
    <location>
        <position position="79"/>
    </location>
    <ligand>
        <name>Mg(2+)</name>
        <dbReference type="ChEBI" id="CHEBI:18420"/>
        <label>1</label>
        <note>catalytic</note>
    </ligand>
</feature>
<dbReference type="Gene3D" id="3.40.190.80">
    <property type="match status" value="1"/>
</dbReference>
<dbReference type="Proteomes" id="UP001201020">
    <property type="component" value="Chromosome"/>
</dbReference>
<organism evidence="4">
    <name type="scientific">Candidatus Heimdallarchaeum aukensis</name>
    <dbReference type="NCBI Taxonomy" id="2876573"/>
    <lineage>
        <taxon>Archaea</taxon>
        <taxon>Promethearchaeati</taxon>
        <taxon>Candidatus Heimdallarchaeota</taxon>
        <taxon>Candidatus Heimdallarchaeia (ex Rinke et al. 2021) (nom. nud.)</taxon>
        <taxon>Candidatus Heimdallarchaeales</taxon>
        <taxon>Candidatus Heimdallarchaeaceae</taxon>
        <taxon>Candidatus Heimdallarchaeum</taxon>
    </lineage>
</organism>
<dbReference type="PRINTS" id="PR00377">
    <property type="entry name" value="IMPHPHTASES"/>
</dbReference>
<dbReference type="EMBL" id="CP084166">
    <property type="protein sequence ID" value="UJG40118.1"/>
    <property type="molecule type" value="Genomic_DNA"/>
</dbReference>
<evidence type="ECO:0000256" key="3">
    <source>
        <dbReference type="PIRSR" id="PIRSR600760-2"/>
    </source>
</evidence>
<evidence type="ECO:0000313" key="4">
    <source>
        <dbReference type="EMBL" id="UJG40118.1"/>
    </source>
</evidence>
<feature type="binding site" evidence="3">
    <location>
        <position position="100"/>
    </location>
    <ligand>
        <name>Mg(2+)</name>
        <dbReference type="ChEBI" id="CHEBI:18420"/>
        <label>1</label>
        <note>catalytic</note>
    </ligand>
</feature>
<sequence length="274" mass="30894">MNANDITVSQKLKKLKQELQLILSVMNEAYQLFHDQINKGLQTKYKAVDDPVTILDLLIDEFLKRKLLTLFPDYGWLSEETKDDIKRLEKKQVFIVDPIDGTRELILGLPEYAISVALVEDNYPTIGVVLNPATGEIYYAIKGFGAFLNGKQITTRPHSENKPIIIVSRSDEKKGKFEFLKNKAEIMPVGSSAYKLSRLAKGDADAALTFHPMHEWDIAAGLLIAEEAGAIVTSVDGKSFTFNRSINTKIDSFLAVTKEKEKEIKQLLKYKKEN</sequence>
<evidence type="ECO:0000256" key="1">
    <source>
        <dbReference type="ARBA" id="ARBA00022723"/>
    </source>
</evidence>
<comment type="cofactor">
    <cofactor evidence="3">
        <name>Mg(2+)</name>
        <dbReference type="ChEBI" id="CHEBI:18420"/>
    </cofactor>
</comment>
<keyword evidence="2 3" id="KW-0460">Magnesium</keyword>
<dbReference type="PANTHER" id="PTHR20854:SF4">
    <property type="entry name" value="INOSITOL-1-MONOPHOSPHATASE-RELATED"/>
    <property type="match status" value="1"/>
</dbReference>
<dbReference type="GO" id="GO:0046854">
    <property type="term" value="P:phosphatidylinositol phosphate biosynthetic process"/>
    <property type="evidence" value="ECO:0007669"/>
    <property type="project" value="InterPro"/>
</dbReference>
<feature type="binding site" evidence="3">
    <location>
        <position position="97"/>
    </location>
    <ligand>
        <name>Mg(2+)</name>
        <dbReference type="ChEBI" id="CHEBI:18420"/>
        <label>1</label>
        <note>catalytic</note>
    </ligand>
</feature>
<keyword evidence="1 3" id="KW-0479">Metal-binding</keyword>
<evidence type="ECO:0000256" key="2">
    <source>
        <dbReference type="ARBA" id="ARBA00022842"/>
    </source>
</evidence>
<dbReference type="CDD" id="cd01638">
    <property type="entry name" value="CysQ"/>
    <property type="match status" value="1"/>
</dbReference>
<accession>A0A9Y1BJB6</accession>
<dbReference type="InterPro" id="IPR000760">
    <property type="entry name" value="Inositol_monophosphatase-like"/>
</dbReference>
<feature type="binding site" evidence="3">
    <location>
        <position position="99"/>
    </location>
    <ligand>
        <name>Mg(2+)</name>
        <dbReference type="ChEBI" id="CHEBI:18420"/>
        <label>1</label>
        <note>catalytic</note>
    </ligand>
</feature>
<dbReference type="GO" id="GO:0046872">
    <property type="term" value="F:metal ion binding"/>
    <property type="evidence" value="ECO:0007669"/>
    <property type="project" value="UniProtKB-KW"/>
</dbReference>
<feature type="binding site" evidence="3">
    <location>
        <position position="217"/>
    </location>
    <ligand>
        <name>Mg(2+)</name>
        <dbReference type="ChEBI" id="CHEBI:18420"/>
        <label>1</label>
        <note>catalytic</note>
    </ligand>
</feature>
<dbReference type="SUPFAM" id="SSF56655">
    <property type="entry name" value="Carbohydrate phosphatase"/>
    <property type="match status" value="1"/>
</dbReference>
<name>A0A9Y1BJB6_9ARCH</name>
<dbReference type="PANTHER" id="PTHR20854">
    <property type="entry name" value="INOSITOL MONOPHOSPHATASE"/>
    <property type="match status" value="1"/>
</dbReference>
<gene>
    <name evidence="4" type="ORF">K9W45_09750</name>
</gene>
<dbReference type="Pfam" id="PF00459">
    <property type="entry name" value="Inositol_P"/>
    <property type="match status" value="1"/>
</dbReference>
<protein>
    <submittedName>
        <fullName evidence="4">3'(2'),5'-bisphosphate nucleotidase CysQ</fullName>
    </submittedName>
</protein>
<dbReference type="Gene3D" id="3.30.540.10">
    <property type="entry name" value="Fructose-1,6-Bisphosphatase, subunit A, domain 1"/>
    <property type="match status" value="1"/>
</dbReference>
<proteinExistence type="predicted"/>
<dbReference type="GO" id="GO:0007165">
    <property type="term" value="P:signal transduction"/>
    <property type="evidence" value="ECO:0007669"/>
    <property type="project" value="TreeGrafter"/>
</dbReference>
<dbReference type="PROSITE" id="PS00630">
    <property type="entry name" value="IMP_2"/>
    <property type="match status" value="1"/>
</dbReference>